<reference evidence="1" key="1">
    <citation type="submission" date="2022-10" db="EMBL/GenBank/DDBJ databases">
        <title>Tapping the CABI collections for fungal endophytes: first genome assemblies for Collariella, Neodidymelliopsis, Ascochyta clinopodiicola, Didymella pomorum, Didymosphaeria variabile, Neocosmospora piperis and Neocucurbitaria cava.</title>
        <authorList>
            <person name="Hill R."/>
        </authorList>
    </citation>
    <scope>NUCLEOTIDE SEQUENCE</scope>
    <source>
        <strain evidence="1">IMI 355082</strain>
    </source>
</reference>
<evidence type="ECO:0000313" key="1">
    <source>
        <dbReference type="EMBL" id="KAJ4385279.1"/>
    </source>
</evidence>
<organism evidence="1 2">
    <name type="scientific">Gnomoniopsis smithogilvyi</name>
    <dbReference type="NCBI Taxonomy" id="1191159"/>
    <lineage>
        <taxon>Eukaryota</taxon>
        <taxon>Fungi</taxon>
        <taxon>Dikarya</taxon>
        <taxon>Ascomycota</taxon>
        <taxon>Pezizomycotina</taxon>
        <taxon>Sordariomycetes</taxon>
        <taxon>Sordariomycetidae</taxon>
        <taxon>Diaporthales</taxon>
        <taxon>Gnomoniaceae</taxon>
        <taxon>Gnomoniopsis</taxon>
    </lineage>
</organism>
<proteinExistence type="predicted"/>
<evidence type="ECO:0000313" key="2">
    <source>
        <dbReference type="Proteomes" id="UP001140453"/>
    </source>
</evidence>
<keyword evidence="2" id="KW-1185">Reference proteome</keyword>
<dbReference type="AlphaFoldDB" id="A0A9W8YHN2"/>
<accession>A0A9W8YHN2</accession>
<sequence>MGAAVTAFAVGDRFASLAPTGSVASAYLDRWSALQESPACMSSALTASIPVAYRTAYYALTIYNDREQMKIKIDHLLHTADRNYARVKSGLAPLINENISNAYVEEPLPPRPIVHPDATVTRARRWKTPSEHAAIQP</sequence>
<dbReference type="Proteomes" id="UP001140453">
    <property type="component" value="Unassembled WGS sequence"/>
</dbReference>
<name>A0A9W8YHN2_9PEZI</name>
<dbReference type="SUPFAM" id="SSF50129">
    <property type="entry name" value="GroES-like"/>
    <property type="match status" value="1"/>
</dbReference>
<dbReference type="EMBL" id="JAPEVB010000008">
    <property type="protein sequence ID" value="KAJ4385279.1"/>
    <property type="molecule type" value="Genomic_DNA"/>
</dbReference>
<gene>
    <name evidence="1" type="ORF">N0V93_010340</name>
</gene>
<dbReference type="InterPro" id="IPR011032">
    <property type="entry name" value="GroES-like_sf"/>
</dbReference>
<protein>
    <submittedName>
        <fullName evidence="1">Uncharacterized protein</fullName>
    </submittedName>
</protein>
<comment type="caution">
    <text evidence="1">The sequence shown here is derived from an EMBL/GenBank/DDBJ whole genome shotgun (WGS) entry which is preliminary data.</text>
</comment>
<dbReference type="Gene3D" id="3.90.180.10">
    <property type="entry name" value="Medium-chain alcohol dehydrogenases, catalytic domain"/>
    <property type="match status" value="1"/>
</dbReference>